<dbReference type="Gene3D" id="2.10.250.10">
    <property type="entry name" value="Calreticulin/calnexin, P domain"/>
    <property type="match status" value="1"/>
</dbReference>
<dbReference type="Gene3D" id="2.60.120.200">
    <property type="match status" value="1"/>
</dbReference>
<evidence type="ECO:0000256" key="9">
    <source>
        <dbReference type="ARBA" id="ARBA00022837"/>
    </source>
</evidence>
<dbReference type="InterPro" id="IPR001580">
    <property type="entry name" value="Calret/calnex"/>
</dbReference>
<dbReference type="PANTHER" id="PTHR11073">
    <property type="entry name" value="CALRETICULIN AND CALNEXIN"/>
    <property type="match status" value="1"/>
</dbReference>
<dbReference type="PROSITE" id="PS00804">
    <property type="entry name" value="CALRETICULIN_2"/>
    <property type="match status" value="1"/>
</dbReference>
<feature type="compositionally biased region" description="Acidic residues" evidence="15">
    <location>
        <begin position="371"/>
        <end position="385"/>
    </location>
</feature>
<dbReference type="GO" id="GO:0036503">
    <property type="term" value="P:ERAD pathway"/>
    <property type="evidence" value="ECO:0007669"/>
    <property type="project" value="TreeGrafter"/>
</dbReference>
<evidence type="ECO:0000313" key="18">
    <source>
        <dbReference type="Proteomes" id="UP000187209"/>
    </source>
</evidence>
<evidence type="ECO:0000256" key="4">
    <source>
        <dbReference type="ARBA" id="ARBA00022729"/>
    </source>
</evidence>
<keyword evidence="8" id="KW-0862">Zinc</keyword>
<keyword evidence="5" id="KW-0430">Lectin</keyword>
<keyword evidence="3" id="KW-0479">Metal-binding</keyword>
<feature type="binding site" evidence="12">
    <location>
        <position position="128"/>
    </location>
    <ligand>
        <name>an alpha-D-glucoside</name>
        <dbReference type="ChEBI" id="CHEBI:22390"/>
    </ligand>
</feature>
<keyword evidence="10 11" id="KW-0143">Chaperone</keyword>
<comment type="subcellular location">
    <subcellularLocation>
        <location evidence="1 11">Endoplasmic reticulum lumen</location>
    </subcellularLocation>
</comment>
<dbReference type="GO" id="GO:0005509">
    <property type="term" value="F:calcium ion binding"/>
    <property type="evidence" value="ECO:0007669"/>
    <property type="project" value="InterPro"/>
</dbReference>
<dbReference type="GO" id="GO:0051082">
    <property type="term" value="F:unfolded protein binding"/>
    <property type="evidence" value="ECO:0007669"/>
    <property type="project" value="InterPro"/>
</dbReference>
<name>A0A1R2C9H9_9CILI</name>
<evidence type="ECO:0000256" key="7">
    <source>
        <dbReference type="ARBA" id="ARBA00022824"/>
    </source>
</evidence>
<dbReference type="GO" id="GO:0005789">
    <property type="term" value="C:endoplasmic reticulum membrane"/>
    <property type="evidence" value="ECO:0007669"/>
    <property type="project" value="TreeGrafter"/>
</dbReference>
<feature type="binding site" evidence="12">
    <location>
        <position position="104"/>
    </location>
    <ligand>
        <name>an alpha-D-glucoside</name>
        <dbReference type="ChEBI" id="CHEBI:22390"/>
    </ligand>
</feature>
<evidence type="ECO:0000256" key="11">
    <source>
        <dbReference type="PIRNR" id="PIRNR002356"/>
    </source>
</evidence>
<keyword evidence="18" id="KW-1185">Reference proteome</keyword>
<feature type="binding site" evidence="12">
    <location>
        <position position="102"/>
    </location>
    <ligand>
        <name>an alpha-D-glucoside</name>
        <dbReference type="ChEBI" id="CHEBI:22390"/>
    </ligand>
</feature>
<sequence>MKLVVVSCLLALSAGTVFFSEEFGSNWESRWVQSSKAEFGKFELSAGKWFVDEGVDKGIRTPANAKSYAISSKVPAFTNDDKTLVVQFTVKNEQNLDCGGGYIKILPEGFDQANFDGQTPYLIMFGPDQCGSDKKTHVILPYKGKNFINTKRIRNEPDNLTHQYTLIINPDNTFKVLIDNQEVTSGPLDENFEMLPPKEINDPSANKPDDWVDNPTIPDVNDFKPDGWDDIPEFIDDNEASKPDDWNDDDGEWKAPRKRNPEYKGEWRQKTIPNPDYKGPWVAPKIANPEYFADNELYKIGKAGGVGIEIWQVTAGSIFDNIFIGDNVEEASEFSKKTFAARKEKEPAVKKALDDEEAAKYAQEHDHDHEEDYGDYEDIEAREDL</sequence>
<comment type="similarity">
    <text evidence="2 11 14">Belongs to the calreticulin family.</text>
</comment>
<feature type="binding site" evidence="12">
    <location>
        <position position="121"/>
    </location>
    <ligand>
        <name>an alpha-D-glucoside</name>
        <dbReference type="ChEBI" id="CHEBI:22390"/>
    </ligand>
</feature>
<dbReference type="GO" id="GO:0030246">
    <property type="term" value="F:carbohydrate binding"/>
    <property type="evidence" value="ECO:0007669"/>
    <property type="project" value="UniProtKB-KW"/>
</dbReference>
<evidence type="ECO:0000313" key="17">
    <source>
        <dbReference type="EMBL" id="OMJ85657.1"/>
    </source>
</evidence>
<evidence type="ECO:0000256" key="6">
    <source>
        <dbReference type="ARBA" id="ARBA00022737"/>
    </source>
</evidence>
<evidence type="ECO:0000256" key="16">
    <source>
        <dbReference type="SAM" id="SignalP"/>
    </source>
</evidence>
<feature type="region of interest" description="Disordered" evidence="15">
    <location>
        <begin position="345"/>
        <end position="385"/>
    </location>
</feature>
<keyword evidence="4 16" id="KW-0732">Signal</keyword>
<evidence type="ECO:0000256" key="2">
    <source>
        <dbReference type="ARBA" id="ARBA00010983"/>
    </source>
</evidence>
<dbReference type="GO" id="GO:0005788">
    <property type="term" value="C:endoplasmic reticulum lumen"/>
    <property type="evidence" value="ECO:0007669"/>
    <property type="project" value="UniProtKB-SubCell"/>
</dbReference>
<gene>
    <name evidence="17" type="ORF">SteCoe_13010</name>
</gene>
<evidence type="ECO:0000256" key="10">
    <source>
        <dbReference type="ARBA" id="ARBA00023186"/>
    </source>
</evidence>
<proteinExistence type="inferred from homology"/>
<evidence type="ECO:0000256" key="1">
    <source>
        <dbReference type="ARBA" id="ARBA00004319"/>
    </source>
</evidence>
<keyword evidence="13" id="KW-1015">Disulfide bond</keyword>
<feature type="disulfide bond" evidence="13">
    <location>
        <begin position="98"/>
        <end position="130"/>
    </location>
</feature>
<feature type="signal peptide" evidence="16">
    <location>
        <begin position="1"/>
        <end position="15"/>
    </location>
</feature>
<dbReference type="PIRSF" id="PIRSF002356">
    <property type="entry name" value="Calreticulin"/>
    <property type="match status" value="1"/>
</dbReference>
<evidence type="ECO:0000256" key="8">
    <source>
        <dbReference type="ARBA" id="ARBA00022833"/>
    </source>
</evidence>
<protein>
    <recommendedName>
        <fullName evidence="11">Calreticulin</fullName>
    </recommendedName>
</protein>
<feature type="binding site" evidence="12">
    <location>
        <position position="309"/>
    </location>
    <ligand>
        <name>an alpha-D-glucoside</name>
        <dbReference type="ChEBI" id="CHEBI:22390"/>
    </ligand>
</feature>
<accession>A0A1R2C9H9</accession>
<dbReference type="OrthoDB" id="437575at2759"/>
<dbReference type="InterPro" id="IPR013320">
    <property type="entry name" value="ConA-like_dom_sf"/>
</dbReference>
<dbReference type="SUPFAM" id="SSF63887">
    <property type="entry name" value="P-domain of calnexin/calreticulin"/>
    <property type="match status" value="1"/>
</dbReference>
<dbReference type="InterPro" id="IPR018124">
    <property type="entry name" value="Calret/calnex_CS"/>
</dbReference>
<dbReference type="PROSITE" id="PS00805">
    <property type="entry name" value="CALRETICULIN_REPEAT"/>
    <property type="match status" value="1"/>
</dbReference>
<feature type="chain" id="PRO_5012729263" description="Calreticulin" evidence="16">
    <location>
        <begin position="16"/>
        <end position="385"/>
    </location>
</feature>
<keyword evidence="9" id="KW-0106">Calcium</keyword>
<dbReference type="FunFam" id="2.10.250.10:FF:000002">
    <property type="entry name" value="Calreticulin"/>
    <property type="match status" value="1"/>
</dbReference>
<dbReference type="Proteomes" id="UP000187209">
    <property type="component" value="Unassembled WGS sequence"/>
</dbReference>
<feature type="region of interest" description="Disordered" evidence="15">
    <location>
        <begin position="199"/>
        <end position="261"/>
    </location>
</feature>
<evidence type="ECO:0000256" key="15">
    <source>
        <dbReference type="SAM" id="MobiDB-lite"/>
    </source>
</evidence>
<dbReference type="AlphaFoldDB" id="A0A1R2C9H9"/>
<dbReference type="GO" id="GO:0006457">
    <property type="term" value="P:protein folding"/>
    <property type="evidence" value="ECO:0007669"/>
    <property type="project" value="InterPro"/>
</dbReference>
<feature type="compositionally biased region" description="Basic and acidic residues" evidence="15">
    <location>
        <begin position="252"/>
        <end position="261"/>
    </location>
</feature>
<evidence type="ECO:0000256" key="12">
    <source>
        <dbReference type="PIRSR" id="PIRSR002356-1"/>
    </source>
</evidence>
<dbReference type="SUPFAM" id="SSF49899">
    <property type="entry name" value="Concanavalin A-like lectins/glucanases"/>
    <property type="match status" value="1"/>
</dbReference>
<dbReference type="PRINTS" id="PR00626">
    <property type="entry name" value="CALRETICULIN"/>
</dbReference>
<dbReference type="FunFam" id="2.60.120.200:FF:000018">
    <property type="entry name" value="Calreticulin 1b"/>
    <property type="match status" value="1"/>
</dbReference>
<dbReference type="PROSITE" id="PS00803">
    <property type="entry name" value="CALRETICULIN_1"/>
    <property type="match status" value="1"/>
</dbReference>
<dbReference type="Pfam" id="PF00262">
    <property type="entry name" value="Calreticulin"/>
    <property type="match status" value="2"/>
</dbReference>
<feature type="compositionally biased region" description="Basic and acidic residues" evidence="15">
    <location>
        <begin position="345"/>
        <end position="370"/>
    </location>
</feature>
<comment type="caution">
    <text evidence="17">The sequence shown here is derived from an EMBL/GenBank/DDBJ whole genome shotgun (WGS) entry which is preliminary data.</text>
</comment>
<dbReference type="InterPro" id="IPR009033">
    <property type="entry name" value="Calreticulin/calnexin_P_dom_sf"/>
</dbReference>
<evidence type="ECO:0000256" key="13">
    <source>
        <dbReference type="PIRSR" id="PIRSR002356-3"/>
    </source>
</evidence>
<dbReference type="PANTHER" id="PTHR11073:SF2">
    <property type="entry name" value="CALRETICULIN"/>
    <property type="match status" value="1"/>
</dbReference>
<keyword evidence="7 11" id="KW-0256">Endoplasmic reticulum</keyword>
<reference evidence="17 18" key="1">
    <citation type="submission" date="2016-11" db="EMBL/GenBank/DDBJ databases">
        <title>The macronuclear genome of Stentor coeruleus: a giant cell with tiny introns.</title>
        <authorList>
            <person name="Slabodnick M."/>
            <person name="Ruby J.G."/>
            <person name="Reiff S.B."/>
            <person name="Swart E.C."/>
            <person name="Gosai S."/>
            <person name="Prabakaran S."/>
            <person name="Witkowska E."/>
            <person name="Larue G.E."/>
            <person name="Fisher S."/>
            <person name="Freeman R.M."/>
            <person name="Gunawardena J."/>
            <person name="Chu W."/>
            <person name="Stover N.A."/>
            <person name="Gregory B.D."/>
            <person name="Nowacki M."/>
            <person name="Derisi J."/>
            <person name="Roy S.W."/>
            <person name="Marshall W.F."/>
            <person name="Sood P."/>
        </authorList>
    </citation>
    <scope>NUCLEOTIDE SEQUENCE [LARGE SCALE GENOMIC DNA]</scope>
    <source>
        <strain evidence="17">WM001</strain>
    </source>
</reference>
<feature type="compositionally biased region" description="Acidic residues" evidence="15">
    <location>
        <begin position="228"/>
        <end position="238"/>
    </location>
</feature>
<evidence type="ECO:0000256" key="3">
    <source>
        <dbReference type="ARBA" id="ARBA00022723"/>
    </source>
</evidence>
<evidence type="ECO:0000256" key="14">
    <source>
        <dbReference type="RuleBase" id="RU362126"/>
    </source>
</evidence>
<dbReference type="EMBL" id="MPUH01000230">
    <property type="protein sequence ID" value="OMJ85657.1"/>
    <property type="molecule type" value="Genomic_DNA"/>
</dbReference>
<dbReference type="InterPro" id="IPR009169">
    <property type="entry name" value="Calreticulin"/>
</dbReference>
<evidence type="ECO:0000256" key="5">
    <source>
        <dbReference type="ARBA" id="ARBA00022734"/>
    </source>
</evidence>
<keyword evidence="6" id="KW-0677">Repeat</keyword>
<organism evidence="17 18">
    <name type="scientific">Stentor coeruleus</name>
    <dbReference type="NCBI Taxonomy" id="5963"/>
    <lineage>
        <taxon>Eukaryota</taxon>
        <taxon>Sar</taxon>
        <taxon>Alveolata</taxon>
        <taxon>Ciliophora</taxon>
        <taxon>Postciliodesmatophora</taxon>
        <taxon>Heterotrichea</taxon>
        <taxon>Heterotrichida</taxon>
        <taxon>Stentoridae</taxon>
        <taxon>Stentor</taxon>
    </lineage>
</organism>